<reference evidence="3" key="1">
    <citation type="journal article" date="2019" name="Int. J. Syst. Evol. Microbiol.">
        <title>The Global Catalogue of Microorganisms (GCM) 10K type strain sequencing project: providing services to taxonomists for standard genome sequencing and annotation.</title>
        <authorList>
            <consortium name="The Broad Institute Genomics Platform"/>
            <consortium name="The Broad Institute Genome Sequencing Center for Infectious Disease"/>
            <person name="Wu L."/>
            <person name="Ma J."/>
        </authorList>
    </citation>
    <scope>NUCLEOTIDE SEQUENCE [LARGE SCALE GENOMIC DNA]</scope>
    <source>
        <strain evidence="3">JCM 15478</strain>
    </source>
</reference>
<sequence length="320" mass="33624">MTDAPEAVQDAASDAPFRREVAPGVHAYVQPHGGWCLNNAGWVTDGTTTLLVDTAATERRTLALREALLASGAPLPRLVVNTHHHGDHTYGNALFTAEPPGATVIGHASCRAGVLSAGRQLHALWPDVDFGEIVITPPTLTYEGELTLHVGGTEGRLFHPGVSHTTGDTVVWLPERGVVFTGDLIFHGGTPFVLMGSLTGSLRTLDRLRALGAHTVVPGHGPPAGPEVYDEVERYLRYVDGLARDAHSRGLSALEAAREADLGDFAALPERERLVANLRRALAERAGAPEGTPVDVPAAFADMAEMNGGAPVPCPAAVGP</sequence>
<comment type="caution">
    <text evidence="2">The sequence shown here is derived from an EMBL/GenBank/DDBJ whole genome shotgun (WGS) entry which is preliminary data.</text>
</comment>
<feature type="domain" description="Metallo-beta-lactamase" evidence="1">
    <location>
        <begin position="37"/>
        <end position="220"/>
    </location>
</feature>
<organism evidence="2 3">
    <name type="scientific">Streptomyces albiaxialis</name>
    <dbReference type="NCBI Taxonomy" id="329523"/>
    <lineage>
        <taxon>Bacteria</taxon>
        <taxon>Bacillati</taxon>
        <taxon>Actinomycetota</taxon>
        <taxon>Actinomycetes</taxon>
        <taxon>Kitasatosporales</taxon>
        <taxon>Streptomycetaceae</taxon>
        <taxon>Streptomyces</taxon>
    </lineage>
</organism>
<evidence type="ECO:0000313" key="2">
    <source>
        <dbReference type="EMBL" id="GAA2080413.1"/>
    </source>
</evidence>
<dbReference type="RefSeq" id="WP_344529753.1">
    <property type="nucleotide sequence ID" value="NZ_BAAAPE010000009.1"/>
</dbReference>
<dbReference type="SMART" id="SM00849">
    <property type="entry name" value="Lactamase_B"/>
    <property type="match status" value="1"/>
</dbReference>
<dbReference type="Gene3D" id="3.60.15.10">
    <property type="entry name" value="Ribonuclease Z/Hydroxyacylglutathione hydrolase-like"/>
    <property type="match status" value="1"/>
</dbReference>
<accession>A0ABP5HNI1</accession>
<evidence type="ECO:0000313" key="3">
    <source>
        <dbReference type="Proteomes" id="UP001500016"/>
    </source>
</evidence>
<evidence type="ECO:0000259" key="1">
    <source>
        <dbReference type="SMART" id="SM00849"/>
    </source>
</evidence>
<name>A0ABP5HNI1_9ACTN</name>
<proteinExistence type="predicted"/>
<dbReference type="InterPro" id="IPR036866">
    <property type="entry name" value="RibonucZ/Hydroxyglut_hydro"/>
</dbReference>
<gene>
    <name evidence="2" type="ORF">GCM10009801_38680</name>
</gene>
<dbReference type="PANTHER" id="PTHR42951">
    <property type="entry name" value="METALLO-BETA-LACTAMASE DOMAIN-CONTAINING"/>
    <property type="match status" value="1"/>
</dbReference>
<dbReference type="InterPro" id="IPR050855">
    <property type="entry name" value="NDM-1-like"/>
</dbReference>
<dbReference type="Proteomes" id="UP001500016">
    <property type="component" value="Unassembled WGS sequence"/>
</dbReference>
<dbReference type="EMBL" id="BAAAPE010000009">
    <property type="protein sequence ID" value="GAA2080413.1"/>
    <property type="molecule type" value="Genomic_DNA"/>
</dbReference>
<keyword evidence="3" id="KW-1185">Reference proteome</keyword>
<dbReference type="Pfam" id="PF00753">
    <property type="entry name" value="Lactamase_B"/>
    <property type="match status" value="1"/>
</dbReference>
<dbReference type="SUPFAM" id="SSF56281">
    <property type="entry name" value="Metallo-hydrolase/oxidoreductase"/>
    <property type="match status" value="1"/>
</dbReference>
<dbReference type="PANTHER" id="PTHR42951:SF4">
    <property type="entry name" value="ACYL-COENZYME A THIOESTERASE MBLAC2"/>
    <property type="match status" value="1"/>
</dbReference>
<dbReference type="CDD" id="cd16282">
    <property type="entry name" value="metallo-hydrolase-like_MBL-fold"/>
    <property type="match status" value="1"/>
</dbReference>
<protein>
    <submittedName>
        <fullName evidence="2">MBL fold metallo-hydrolase</fullName>
    </submittedName>
</protein>
<dbReference type="InterPro" id="IPR001279">
    <property type="entry name" value="Metallo-B-lactamas"/>
</dbReference>